<sequence length="151" mass="16726">WIPPSHCRGGHRWVEGGYGEVPCHAVHAGQDQDGGPIYAGRAFHEGDLIPAKVTPTHGCAFVPYAGTEHSKRNYEVLCCEHVAWQFSQRGQVPPEAICFGRTRDGEPLYMGRVLHEGTLTPGKIHPSHGCLYIPFGGQEIRYDDYEVLVMT</sequence>
<evidence type="ECO:0000313" key="1">
    <source>
        <dbReference type="EMBL" id="KAL1132841.1"/>
    </source>
</evidence>
<dbReference type="AlphaFoldDB" id="A0ABD0YNJ9"/>
<dbReference type="Pfam" id="PF11901">
    <property type="entry name" value="DM9"/>
    <property type="match status" value="1"/>
</dbReference>
<dbReference type="InterPro" id="IPR006616">
    <property type="entry name" value="DM9_repeat"/>
</dbReference>
<evidence type="ECO:0008006" key="3">
    <source>
        <dbReference type="Google" id="ProtNLM"/>
    </source>
</evidence>
<reference evidence="1 2" key="1">
    <citation type="submission" date="2024-07" db="EMBL/GenBank/DDBJ databases">
        <title>Chromosome-level genome assembly of the water stick insect Ranatra chinensis (Heteroptera: Nepidae).</title>
        <authorList>
            <person name="Liu X."/>
        </authorList>
    </citation>
    <scope>NUCLEOTIDE SEQUENCE [LARGE SCALE GENOMIC DNA]</scope>
    <source>
        <strain evidence="1">Cailab_2021Rc</strain>
        <tissue evidence="1">Muscle</tissue>
    </source>
</reference>
<keyword evidence="2" id="KW-1185">Reference proteome</keyword>
<organism evidence="1 2">
    <name type="scientific">Ranatra chinensis</name>
    <dbReference type="NCBI Taxonomy" id="642074"/>
    <lineage>
        <taxon>Eukaryota</taxon>
        <taxon>Metazoa</taxon>
        <taxon>Ecdysozoa</taxon>
        <taxon>Arthropoda</taxon>
        <taxon>Hexapoda</taxon>
        <taxon>Insecta</taxon>
        <taxon>Pterygota</taxon>
        <taxon>Neoptera</taxon>
        <taxon>Paraneoptera</taxon>
        <taxon>Hemiptera</taxon>
        <taxon>Heteroptera</taxon>
        <taxon>Panheteroptera</taxon>
        <taxon>Nepomorpha</taxon>
        <taxon>Nepidae</taxon>
        <taxon>Ranatrinae</taxon>
        <taxon>Ranatra</taxon>
    </lineage>
</organism>
<dbReference type="Proteomes" id="UP001558652">
    <property type="component" value="Unassembled WGS sequence"/>
</dbReference>
<accession>A0ABD0YNJ9</accession>
<dbReference type="PANTHER" id="PTHR31649:SF1">
    <property type="entry name" value="FARNESOIC ACID O-METHYL TRANSFERASE DOMAIN-CONTAINING PROTEIN"/>
    <property type="match status" value="1"/>
</dbReference>
<feature type="non-terminal residue" evidence="1">
    <location>
        <position position="1"/>
    </location>
</feature>
<name>A0ABD0YNJ9_9HEMI</name>
<protein>
    <recommendedName>
        <fullName evidence="3">Natterin-3</fullName>
    </recommendedName>
</protein>
<gene>
    <name evidence="1" type="ORF">AAG570_010793</name>
</gene>
<comment type="caution">
    <text evidence="1">The sequence shown here is derived from an EMBL/GenBank/DDBJ whole genome shotgun (WGS) entry which is preliminary data.</text>
</comment>
<evidence type="ECO:0000313" key="2">
    <source>
        <dbReference type="Proteomes" id="UP001558652"/>
    </source>
</evidence>
<dbReference type="SMART" id="SM00696">
    <property type="entry name" value="DM9"/>
    <property type="match status" value="2"/>
</dbReference>
<dbReference type="EMBL" id="JBFDAA010000005">
    <property type="protein sequence ID" value="KAL1132841.1"/>
    <property type="molecule type" value="Genomic_DNA"/>
</dbReference>
<dbReference type="PANTHER" id="PTHR31649">
    <property type="entry name" value="AGAP009604-PA"/>
    <property type="match status" value="1"/>
</dbReference>
<proteinExistence type="predicted"/>